<dbReference type="InterPro" id="IPR050266">
    <property type="entry name" value="AB_hydrolase_sf"/>
</dbReference>
<dbReference type="Gene3D" id="3.40.50.1820">
    <property type="entry name" value="alpha/beta hydrolase"/>
    <property type="match status" value="1"/>
</dbReference>
<name>A0A1C5HEI1_9ACTN</name>
<protein>
    <submittedName>
        <fullName evidence="3">Pimeloyl-ACP methyl ester carboxylesterase</fullName>
    </submittedName>
</protein>
<keyword evidence="1" id="KW-0378">Hydrolase</keyword>
<dbReference type="PANTHER" id="PTHR43798">
    <property type="entry name" value="MONOACYLGLYCEROL LIPASE"/>
    <property type="match status" value="1"/>
</dbReference>
<gene>
    <name evidence="3" type="ORF">GA0074704_1588</name>
</gene>
<dbReference type="RefSeq" id="WP_088969895.1">
    <property type="nucleotide sequence ID" value="NZ_JBHLYF010000031.1"/>
</dbReference>
<dbReference type="Proteomes" id="UP000198210">
    <property type="component" value="Chromosome I"/>
</dbReference>
<evidence type="ECO:0000259" key="2">
    <source>
        <dbReference type="Pfam" id="PF12697"/>
    </source>
</evidence>
<proteinExistence type="predicted"/>
<dbReference type="PANTHER" id="PTHR43798:SF31">
    <property type="entry name" value="AB HYDROLASE SUPERFAMILY PROTEIN YCLE"/>
    <property type="match status" value="1"/>
</dbReference>
<dbReference type="Pfam" id="PF12697">
    <property type="entry name" value="Abhydrolase_6"/>
    <property type="match status" value="1"/>
</dbReference>
<sequence>MAMSGDHRQESRGTGTPLVLVAGTGSSGRVWHLHQVAALAAAGHRVTTFDNLGTPGRGVLRTYRMSELVDDTVHLLESLDTGPVRLVGFSLGARVVQELLLVRPELVSAAVLMGTRARADHWTLALAAADREFDAAQGTRTPRSAAIDRALRYLSPQTFRDERATRDWLEIFERAAGAGDPVIDQVDPADLAEDRTAAYRRIRTRCMVMAFGDDRITPAHLGREVADAVPASVYREVPGCGHYGYLERPKAVNSLILEFFGAHPSVSSTSPERDCRSPVAR</sequence>
<evidence type="ECO:0000313" key="3">
    <source>
        <dbReference type="EMBL" id="SCG44432.1"/>
    </source>
</evidence>
<dbReference type="AlphaFoldDB" id="A0A1C5HEI1"/>
<feature type="domain" description="AB hydrolase-1" evidence="2">
    <location>
        <begin position="18"/>
        <end position="253"/>
    </location>
</feature>
<dbReference type="InterPro" id="IPR029058">
    <property type="entry name" value="AB_hydrolase_fold"/>
</dbReference>
<dbReference type="SUPFAM" id="SSF53474">
    <property type="entry name" value="alpha/beta-Hydrolases"/>
    <property type="match status" value="1"/>
</dbReference>
<evidence type="ECO:0000256" key="1">
    <source>
        <dbReference type="ARBA" id="ARBA00022801"/>
    </source>
</evidence>
<evidence type="ECO:0000313" key="4">
    <source>
        <dbReference type="Proteomes" id="UP000198210"/>
    </source>
</evidence>
<reference evidence="3 4" key="1">
    <citation type="submission" date="2016-06" db="EMBL/GenBank/DDBJ databases">
        <authorList>
            <person name="Kjaerup R.B."/>
            <person name="Dalgaard T.S."/>
            <person name="Juul-Madsen H.R."/>
        </authorList>
    </citation>
    <scope>NUCLEOTIDE SEQUENCE [LARGE SCALE GENOMIC DNA]</scope>
    <source>
        <strain evidence="3 4">DSM 45097</strain>
    </source>
</reference>
<dbReference type="GO" id="GO:0016020">
    <property type="term" value="C:membrane"/>
    <property type="evidence" value="ECO:0007669"/>
    <property type="project" value="TreeGrafter"/>
</dbReference>
<accession>A0A1C5HEI1</accession>
<dbReference type="GO" id="GO:0016787">
    <property type="term" value="F:hydrolase activity"/>
    <property type="evidence" value="ECO:0007669"/>
    <property type="project" value="UniProtKB-KW"/>
</dbReference>
<dbReference type="InterPro" id="IPR000073">
    <property type="entry name" value="AB_hydrolase_1"/>
</dbReference>
<keyword evidence="4" id="KW-1185">Reference proteome</keyword>
<dbReference type="EMBL" id="LT607751">
    <property type="protein sequence ID" value="SCG44432.1"/>
    <property type="molecule type" value="Genomic_DNA"/>
</dbReference>
<organism evidence="3 4">
    <name type="scientific">Micromonospora siamensis</name>
    <dbReference type="NCBI Taxonomy" id="299152"/>
    <lineage>
        <taxon>Bacteria</taxon>
        <taxon>Bacillati</taxon>
        <taxon>Actinomycetota</taxon>
        <taxon>Actinomycetes</taxon>
        <taxon>Micromonosporales</taxon>
        <taxon>Micromonosporaceae</taxon>
        <taxon>Micromonospora</taxon>
    </lineage>
</organism>